<dbReference type="WBParaSite" id="NBR_0001979801-mRNA-1">
    <property type="protein sequence ID" value="NBR_0001979801-mRNA-1"/>
    <property type="gene ID" value="NBR_0001979801"/>
</dbReference>
<proteinExistence type="predicted"/>
<dbReference type="AlphaFoldDB" id="A0A0N4YRC6"/>
<name>A0A0N4YRC6_NIPBR</name>
<dbReference type="EMBL" id="UYSL01024501">
    <property type="protein sequence ID" value="VDL83535.1"/>
    <property type="molecule type" value="Genomic_DNA"/>
</dbReference>
<evidence type="ECO:0000313" key="1">
    <source>
        <dbReference type="EMBL" id="VDL83535.1"/>
    </source>
</evidence>
<sequence length="126" mass="13781">MKSLLIRLSAFVLDNQHLSAEDKKKLCTVLARSVLSAVCVKTVLRLLMRSSKSTLDEIATSETSDTILSGEEKAFEDALIWNLSDFASFIVEFWRHAGLLKSASWVDCATAGSLDEELKNLGLGGC</sequence>
<gene>
    <name evidence="1" type="ORF">NBR_LOCUS19799</name>
</gene>
<reference evidence="3" key="1">
    <citation type="submission" date="2017-02" db="UniProtKB">
        <authorList>
            <consortium name="WormBaseParasite"/>
        </authorList>
    </citation>
    <scope>IDENTIFICATION</scope>
</reference>
<dbReference type="Proteomes" id="UP000271162">
    <property type="component" value="Unassembled WGS sequence"/>
</dbReference>
<protein>
    <submittedName>
        <fullName evidence="3">BTB/POZ domain-containing protein</fullName>
    </submittedName>
</protein>
<keyword evidence="2" id="KW-1185">Reference proteome</keyword>
<evidence type="ECO:0000313" key="2">
    <source>
        <dbReference type="Proteomes" id="UP000271162"/>
    </source>
</evidence>
<reference evidence="1 2" key="2">
    <citation type="submission" date="2018-11" db="EMBL/GenBank/DDBJ databases">
        <authorList>
            <consortium name="Pathogen Informatics"/>
        </authorList>
    </citation>
    <scope>NUCLEOTIDE SEQUENCE [LARGE SCALE GENOMIC DNA]</scope>
</reference>
<evidence type="ECO:0000313" key="3">
    <source>
        <dbReference type="WBParaSite" id="NBR_0001979801-mRNA-1"/>
    </source>
</evidence>
<accession>A0A0N4YRC6</accession>
<organism evidence="3">
    <name type="scientific">Nippostrongylus brasiliensis</name>
    <name type="common">Rat hookworm</name>
    <dbReference type="NCBI Taxonomy" id="27835"/>
    <lineage>
        <taxon>Eukaryota</taxon>
        <taxon>Metazoa</taxon>
        <taxon>Ecdysozoa</taxon>
        <taxon>Nematoda</taxon>
        <taxon>Chromadorea</taxon>
        <taxon>Rhabditida</taxon>
        <taxon>Rhabditina</taxon>
        <taxon>Rhabditomorpha</taxon>
        <taxon>Strongyloidea</taxon>
        <taxon>Heligmosomidae</taxon>
        <taxon>Nippostrongylus</taxon>
    </lineage>
</organism>
<dbReference type="STRING" id="27835.A0A0N4YRC6"/>